<dbReference type="Proteomes" id="UP000009084">
    <property type="component" value="Unassembled WGS sequence"/>
</dbReference>
<name>C5P258_COCP7</name>
<protein>
    <submittedName>
        <fullName evidence="2">Uncharacterized protein</fullName>
    </submittedName>
</protein>
<reference evidence="2 3" key="1">
    <citation type="journal article" date="2009" name="Genome Res.">
        <title>Comparative genomic analyses of the human fungal pathogens Coccidioides and their relatives.</title>
        <authorList>
            <person name="Sharpton T.J."/>
            <person name="Stajich J.E."/>
            <person name="Rounsley S.D."/>
            <person name="Gardner M.J."/>
            <person name="Wortman J.R."/>
            <person name="Jordar V.S."/>
            <person name="Maiti R."/>
            <person name="Kodira C.D."/>
            <person name="Neafsey D.E."/>
            <person name="Zeng Q."/>
            <person name="Hung C.-Y."/>
            <person name="McMahan C."/>
            <person name="Muszewska A."/>
            <person name="Grynberg M."/>
            <person name="Mandel M.A."/>
            <person name="Kellner E.M."/>
            <person name="Barker B.M."/>
            <person name="Galgiani J.N."/>
            <person name="Orbach M.J."/>
            <person name="Kirkland T.N."/>
            <person name="Cole G.T."/>
            <person name="Henn M.R."/>
            <person name="Birren B.W."/>
            <person name="Taylor J.W."/>
        </authorList>
    </citation>
    <scope>NUCLEOTIDE SEQUENCE [LARGE SCALE GENOMIC DNA]</scope>
    <source>
        <strain evidence="3">C735</strain>
    </source>
</reference>
<sequence length="401" mass="44962">MDGDSSQRKKYDLSAHGTAGGIGRSRPLHHSQESPINRFRDNNQPPASRGLHVDTVAHQSRNPSLHPYGGFEYAESASYNAPSLQGGPLQSGAMPYQQDFSTSSSRQNQSQATQQSGHQDQQQQQRIQQYDPGMVYNIAPQAQPHSPYDTASHYQPRHSAAIEVLATQFGVPQYYPTDESPATESTHYLTTQVQQTPYSQPHSATRSHIATSFPETMAGFNTSVAPEPPNPSERLREPSSGLEDAYNRYQQALRQTFENIRIGRLITASRSLLEMSEWLLGNAVDLGLVRDEEHLHTDRIKLWDEFNTCWLALCQKQKDTTQGMLESGPSSQEILTEEILNKMGKDLVRLCDRIEQYGLVDYQMGVWEEEILSVLSQCLDLLEEYEDTTSASRSQTGTVGR</sequence>
<feature type="compositionally biased region" description="Low complexity" evidence="1">
    <location>
        <begin position="101"/>
        <end position="127"/>
    </location>
</feature>
<evidence type="ECO:0000313" key="2">
    <source>
        <dbReference type="EMBL" id="EER28961.1"/>
    </source>
</evidence>
<evidence type="ECO:0000256" key="1">
    <source>
        <dbReference type="SAM" id="MobiDB-lite"/>
    </source>
</evidence>
<proteinExistence type="predicted"/>
<dbReference type="RefSeq" id="XP_003071106.1">
    <property type="nucleotide sequence ID" value="XM_003071060.1"/>
</dbReference>
<evidence type="ECO:0000313" key="3">
    <source>
        <dbReference type="Proteomes" id="UP000009084"/>
    </source>
</evidence>
<dbReference type="EMBL" id="ACFW01000012">
    <property type="protein sequence ID" value="EER28961.1"/>
    <property type="molecule type" value="Genomic_DNA"/>
</dbReference>
<dbReference type="VEuPathDB" id="FungiDB:CPC735_036670"/>
<dbReference type="HOGENOM" id="CLU_033551_0_0_1"/>
<feature type="compositionally biased region" description="Basic and acidic residues" evidence="1">
    <location>
        <begin position="1"/>
        <end position="13"/>
    </location>
</feature>
<feature type="region of interest" description="Disordered" evidence="1">
    <location>
        <begin position="1"/>
        <end position="127"/>
    </location>
</feature>
<gene>
    <name evidence="2" type="ORF">CPC735_036670</name>
</gene>
<dbReference type="AlphaFoldDB" id="C5P258"/>
<dbReference type="OrthoDB" id="5552418at2759"/>
<organism evidence="2 3">
    <name type="scientific">Coccidioides posadasii (strain C735)</name>
    <name type="common">Valley fever fungus</name>
    <dbReference type="NCBI Taxonomy" id="222929"/>
    <lineage>
        <taxon>Eukaryota</taxon>
        <taxon>Fungi</taxon>
        <taxon>Dikarya</taxon>
        <taxon>Ascomycota</taxon>
        <taxon>Pezizomycotina</taxon>
        <taxon>Eurotiomycetes</taxon>
        <taxon>Eurotiomycetidae</taxon>
        <taxon>Onygenales</taxon>
        <taxon>Onygenaceae</taxon>
        <taxon>Coccidioides</taxon>
    </lineage>
</organism>
<dbReference type="KEGG" id="cpw:9696601"/>
<accession>C5P258</accession>
<comment type="caution">
    <text evidence="2">The sequence shown here is derived from an EMBL/GenBank/DDBJ whole genome shotgun (WGS) entry which is preliminary data.</text>
</comment>